<proteinExistence type="predicted"/>
<evidence type="ECO:0008006" key="3">
    <source>
        <dbReference type="Google" id="ProtNLM"/>
    </source>
</evidence>
<organism evidence="1 2">
    <name type="scientific">Levilactobacillus brevis</name>
    <name type="common">Lactobacillus brevis</name>
    <dbReference type="NCBI Taxonomy" id="1580"/>
    <lineage>
        <taxon>Bacteria</taxon>
        <taxon>Bacillati</taxon>
        <taxon>Bacillota</taxon>
        <taxon>Bacilli</taxon>
        <taxon>Lactobacillales</taxon>
        <taxon>Lactobacillaceae</taxon>
        <taxon>Levilactobacillus</taxon>
    </lineage>
</organism>
<name>A0AAJ5KBS8_LEVBR</name>
<evidence type="ECO:0000313" key="2">
    <source>
        <dbReference type="Proteomes" id="UP000785759"/>
    </source>
</evidence>
<evidence type="ECO:0000313" key="1">
    <source>
        <dbReference type="EMBL" id="TOZ05117.1"/>
    </source>
</evidence>
<comment type="caution">
    <text evidence="1">The sequence shown here is derived from an EMBL/GenBank/DDBJ whole genome shotgun (WGS) entry which is preliminary data.</text>
</comment>
<dbReference type="AlphaFoldDB" id="A0AAJ5KBS8"/>
<dbReference type="Proteomes" id="UP000785759">
    <property type="component" value="Unassembled WGS sequence"/>
</dbReference>
<reference evidence="1" key="1">
    <citation type="submission" date="2018-05" db="EMBL/GenBank/DDBJ databases">
        <title>Genome Comparison of Lactic Acid Bacteria Isolated from non-Wheat Sourdough.</title>
        <authorList>
            <person name="Rice T."/>
            <person name="Axel C."/>
            <person name="Lynch K.M."/>
            <person name="Benz C."/>
            <person name="Arendt E.K."/>
            <person name="Coffey A."/>
        </authorList>
    </citation>
    <scope>NUCLEOTIDE SEQUENCE</scope>
    <source>
        <strain evidence="1">TR055</strain>
    </source>
</reference>
<dbReference type="RefSeq" id="WP_139988723.1">
    <property type="nucleotide sequence ID" value="NZ_QFDK01000003.1"/>
</dbReference>
<protein>
    <recommendedName>
        <fullName evidence="3">Phage protein</fullName>
    </recommendedName>
</protein>
<dbReference type="EMBL" id="QFDK01000003">
    <property type="protein sequence ID" value="TOZ05117.1"/>
    <property type="molecule type" value="Genomic_DNA"/>
</dbReference>
<accession>A0AAJ5KBS8</accession>
<sequence length="172" mass="19989">MKYSEFKEAVEGLSKHYYVEDDGMFTCVKFKGQTILVIPRKYQYTVTKSTRMFKDKVYTFSDRVPYSHKVWILACELSMTPVEDRREHRWNVIVGRNTAYPYDYSAYAKSEAQSGKFIVYRGAKIGDLKLEYFSLSDDEFDNLITQLKEKTDGDRLAKIAELGKVPAPEADE</sequence>
<gene>
    <name evidence="1" type="ORF">DIS17_04015</name>
</gene>